<dbReference type="InterPro" id="IPR001623">
    <property type="entry name" value="DnaJ_domain"/>
</dbReference>
<name>A0AAE1QNI2_9SOLA</name>
<dbReference type="Gene3D" id="1.10.287.110">
    <property type="entry name" value="DnaJ domain"/>
    <property type="match status" value="1"/>
</dbReference>
<dbReference type="SUPFAM" id="SSF46565">
    <property type="entry name" value="Chaperone J-domain"/>
    <property type="match status" value="1"/>
</dbReference>
<dbReference type="InterPro" id="IPR036869">
    <property type="entry name" value="J_dom_sf"/>
</dbReference>
<sequence length="132" mass="15038">MQDAEVEEIMKACAGQEDEEGFIKYENFVKNVFAGPFPEEKKTQGESLYVVLGLPKTCTQDEIKKTYRKDDQEDVKNSDTQPIVNQPNSSYNTWNDNKDAYNRESIPIAMPGPTEKTELNQGFAQNSYRSNV</sequence>
<organism evidence="2 3">
    <name type="scientific">Anisodus tanguticus</name>
    <dbReference type="NCBI Taxonomy" id="243964"/>
    <lineage>
        <taxon>Eukaryota</taxon>
        <taxon>Viridiplantae</taxon>
        <taxon>Streptophyta</taxon>
        <taxon>Embryophyta</taxon>
        <taxon>Tracheophyta</taxon>
        <taxon>Spermatophyta</taxon>
        <taxon>Magnoliopsida</taxon>
        <taxon>eudicotyledons</taxon>
        <taxon>Gunneridae</taxon>
        <taxon>Pentapetalae</taxon>
        <taxon>asterids</taxon>
        <taxon>lamiids</taxon>
        <taxon>Solanales</taxon>
        <taxon>Solanaceae</taxon>
        <taxon>Solanoideae</taxon>
        <taxon>Hyoscyameae</taxon>
        <taxon>Anisodus</taxon>
    </lineage>
</organism>
<keyword evidence="3" id="KW-1185">Reference proteome</keyword>
<dbReference type="AlphaFoldDB" id="A0AAE1QNI2"/>
<dbReference type="EMBL" id="JAVYJV010000083">
    <property type="protein sequence ID" value="KAK4336846.1"/>
    <property type="molecule type" value="Genomic_DNA"/>
</dbReference>
<feature type="compositionally biased region" description="Polar residues" evidence="1">
    <location>
        <begin position="119"/>
        <end position="132"/>
    </location>
</feature>
<evidence type="ECO:0000313" key="3">
    <source>
        <dbReference type="Proteomes" id="UP001291623"/>
    </source>
</evidence>
<proteinExistence type="predicted"/>
<evidence type="ECO:0000313" key="2">
    <source>
        <dbReference type="EMBL" id="KAK4336846.1"/>
    </source>
</evidence>
<dbReference type="CDD" id="cd06257">
    <property type="entry name" value="DnaJ"/>
    <property type="match status" value="1"/>
</dbReference>
<feature type="compositionally biased region" description="Basic and acidic residues" evidence="1">
    <location>
        <begin position="67"/>
        <end position="77"/>
    </location>
</feature>
<protein>
    <submittedName>
        <fullName evidence="2">Uncharacterized protein</fullName>
    </submittedName>
</protein>
<gene>
    <name evidence="2" type="ORF">RND71_043395</name>
</gene>
<feature type="compositionally biased region" description="Polar residues" evidence="1">
    <location>
        <begin position="78"/>
        <end position="95"/>
    </location>
</feature>
<evidence type="ECO:0000256" key="1">
    <source>
        <dbReference type="SAM" id="MobiDB-lite"/>
    </source>
</evidence>
<feature type="region of interest" description="Disordered" evidence="1">
    <location>
        <begin position="67"/>
        <end position="132"/>
    </location>
</feature>
<comment type="caution">
    <text evidence="2">The sequence shown here is derived from an EMBL/GenBank/DDBJ whole genome shotgun (WGS) entry which is preliminary data.</text>
</comment>
<accession>A0AAE1QNI2</accession>
<reference evidence="2" key="1">
    <citation type="submission" date="2023-12" db="EMBL/GenBank/DDBJ databases">
        <title>Genome assembly of Anisodus tanguticus.</title>
        <authorList>
            <person name="Wang Y.-J."/>
        </authorList>
    </citation>
    <scope>NUCLEOTIDE SEQUENCE</scope>
    <source>
        <strain evidence="2">KB-2021</strain>
        <tissue evidence="2">Leaf</tissue>
    </source>
</reference>
<dbReference type="Proteomes" id="UP001291623">
    <property type="component" value="Unassembled WGS sequence"/>
</dbReference>